<feature type="compositionally biased region" description="Basic and acidic residues" evidence="1">
    <location>
        <begin position="248"/>
        <end position="262"/>
    </location>
</feature>
<dbReference type="AlphaFoldDB" id="A0A1H4PG67"/>
<dbReference type="STRING" id="208445.SAMN04489727_2427"/>
<name>A0A1H4PG67_9PSEU</name>
<feature type="region of interest" description="Disordered" evidence="1">
    <location>
        <begin position="219"/>
        <end position="268"/>
    </location>
</feature>
<dbReference type="RefSeq" id="WP_143060613.1">
    <property type="nucleotide sequence ID" value="NZ_FNSO01000004.1"/>
</dbReference>
<accession>A0A1H4PG67</accession>
<evidence type="ECO:0000256" key="1">
    <source>
        <dbReference type="SAM" id="MobiDB-lite"/>
    </source>
</evidence>
<sequence length="268" mass="29366">MSEEDDVLAALRRRGVLDGIVWAHRSAYGQLREDYNPAGGHKQSWIGFNAHVYLVDRLDRVFQCGDFAVPPGQDSVGRDVLADGIADRDSRTMPLLPAGTVVRRDLNGSPGWSVAGWRWLLASYEFGQVAKIAWTERSETKQLVAKQLHGEEDGGLFPISGLAGFSPLDELPEEQRELRRTLVLAHAMDPTTAEVELSFGRIRWNLDHGNAWVWRTGLAAGSGPDGEPTTSRRATSPAEPTGDAVADADVRIRRPARDHDGPRAIGEA</sequence>
<dbReference type="EMBL" id="FNSO01000004">
    <property type="protein sequence ID" value="SEC06409.1"/>
    <property type="molecule type" value="Genomic_DNA"/>
</dbReference>
<protein>
    <submittedName>
        <fullName evidence="2">Uncharacterized protein</fullName>
    </submittedName>
</protein>
<keyword evidence="3" id="KW-1185">Reference proteome</keyword>
<gene>
    <name evidence="2" type="ORF">SAMN04489727_2427</name>
</gene>
<dbReference type="OrthoDB" id="3385315at2"/>
<evidence type="ECO:0000313" key="2">
    <source>
        <dbReference type="EMBL" id="SEC06409.1"/>
    </source>
</evidence>
<reference evidence="3" key="1">
    <citation type="submission" date="2016-10" db="EMBL/GenBank/DDBJ databases">
        <authorList>
            <person name="Varghese N."/>
            <person name="Submissions S."/>
        </authorList>
    </citation>
    <scope>NUCLEOTIDE SEQUENCE [LARGE SCALE GENOMIC DNA]</scope>
    <source>
        <strain evidence="3">DSM 44544</strain>
    </source>
</reference>
<proteinExistence type="predicted"/>
<evidence type="ECO:0000313" key="3">
    <source>
        <dbReference type="Proteomes" id="UP000199622"/>
    </source>
</evidence>
<organism evidence="2 3">
    <name type="scientific">Amycolatopsis tolypomycina</name>
    <dbReference type="NCBI Taxonomy" id="208445"/>
    <lineage>
        <taxon>Bacteria</taxon>
        <taxon>Bacillati</taxon>
        <taxon>Actinomycetota</taxon>
        <taxon>Actinomycetes</taxon>
        <taxon>Pseudonocardiales</taxon>
        <taxon>Pseudonocardiaceae</taxon>
        <taxon>Amycolatopsis</taxon>
    </lineage>
</organism>
<dbReference type="Proteomes" id="UP000199622">
    <property type="component" value="Unassembled WGS sequence"/>
</dbReference>